<keyword evidence="2" id="KW-0238">DNA-binding</keyword>
<dbReference type="EMBL" id="KN847317">
    <property type="protein sequence ID" value="KIW60933.1"/>
    <property type="molecule type" value="Genomic_DNA"/>
</dbReference>
<protein>
    <recommendedName>
        <fullName evidence="6">Zn(2)-C6 fungal-type domain-containing protein</fullName>
    </recommendedName>
</protein>
<dbReference type="InterPro" id="IPR001138">
    <property type="entry name" value="Zn2Cys6_DnaBD"/>
</dbReference>
<dbReference type="GeneID" id="25323019"/>
<dbReference type="GO" id="GO:0008270">
    <property type="term" value="F:zinc ion binding"/>
    <property type="evidence" value="ECO:0007669"/>
    <property type="project" value="InterPro"/>
</dbReference>
<dbReference type="Proteomes" id="UP000054342">
    <property type="component" value="Unassembled WGS sequence"/>
</dbReference>
<dbReference type="PROSITE" id="PS50048">
    <property type="entry name" value="ZN2_CY6_FUNGAL_2"/>
    <property type="match status" value="1"/>
</dbReference>
<dbReference type="HOGENOM" id="CLU_013866_1_1_1"/>
<keyword evidence="8" id="KW-1185">Reference proteome</keyword>
<dbReference type="InterPro" id="IPR036864">
    <property type="entry name" value="Zn2-C6_fun-type_DNA-bd_sf"/>
</dbReference>
<dbReference type="CDD" id="cd00067">
    <property type="entry name" value="GAL4"/>
    <property type="match status" value="1"/>
</dbReference>
<dbReference type="STRING" id="348802.A0A0D2EYX6"/>
<evidence type="ECO:0000256" key="1">
    <source>
        <dbReference type="ARBA" id="ARBA00023015"/>
    </source>
</evidence>
<dbReference type="OrthoDB" id="4160106at2759"/>
<evidence type="ECO:0000313" key="7">
    <source>
        <dbReference type="EMBL" id="KIW60933.1"/>
    </source>
</evidence>
<accession>A0A0D2EYX6</accession>
<evidence type="ECO:0000259" key="6">
    <source>
        <dbReference type="PROSITE" id="PS50048"/>
    </source>
</evidence>
<keyword evidence="1" id="KW-0805">Transcription regulation</keyword>
<dbReference type="PROSITE" id="PS00463">
    <property type="entry name" value="ZN2_CY6_FUNGAL_1"/>
    <property type="match status" value="1"/>
</dbReference>
<dbReference type="AlphaFoldDB" id="A0A0D2EYX6"/>
<name>A0A0D2EYX6_9EURO</name>
<evidence type="ECO:0000256" key="3">
    <source>
        <dbReference type="ARBA" id="ARBA00023163"/>
    </source>
</evidence>
<dbReference type="PANTHER" id="PTHR38791:SF5">
    <property type="entry name" value="TRANSCRIPTION FACTOR DBAG-RELATED"/>
    <property type="match status" value="1"/>
</dbReference>
<evidence type="ECO:0000256" key="2">
    <source>
        <dbReference type="ARBA" id="ARBA00023125"/>
    </source>
</evidence>
<keyword evidence="3" id="KW-0804">Transcription</keyword>
<dbReference type="GO" id="GO:0003677">
    <property type="term" value="F:DNA binding"/>
    <property type="evidence" value="ECO:0007669"/>
    <property type="project" value="UniProtKB-KW"/>
</dbReference>
<evidence type="ECO:0000313" key="8">
    <source>
        <dbReference type="Proteomes" id="UP000054342"/>
    </source>
</evidence>
<proteinExistence type="predicted"/>
<reference evidence="7 8" key="1">
    <citation type="submission" date="2015-01" db="EMBL/GenBank/DDBJ databases">
        <title>The Genome Sequence of Exophiala xenobiotica CBS118157.</title>
        <authorList>
            <consortium name="The Broad Institute Genomics Platform"/>
            <person name="Cuomo C."/>
            <person name="de Hoog S."/>
            <person name="Gorbushina A."/>
            <person name="Stielow B."/>
            <person name="Teixiera M."/>
            <person name="Abouelleil A."/>
            <person name="Chapman S.B."/>
            <person name="Priest M."/>
            <person name="Young S.K."/>
            <person name="Wortman J."/>
            <person name="Nusbaum C."/>
            <person name="Birren B."/>
        </authorList>
    </citation>
    <scope>NUCLEOTIDE SEQUENCE [LARGE SCALE GENOMIC DNA]</scope>
    <source>
        <strain evidence="7 8">CBS 118157</strain>
    </source>
</reference>
<evidence type="ECO:0000256" key="4">
    <source>
        <dbReference type="ARBA" id="ARBA00023242"/>
    </source>
</evidence>
<gene>
    <name evidence="7" type="ORF">PV05_01111</name>
</gene>
<feature type="region of interest" description="Disordered" evidence="5">
    <location>
        <begin position="57"/>
        <end position="80"/>
    </location>
</feature>
<organism evidence="7 8">
    <name type="scientific">Exophiala xenobiotica</name>
    <dbReference type="NCBI Taxonomy" id="348802"/>
    <lineage>
        <taxon>Eukaryota</taxon>
        <taxon>Fungi</taxon>
        <taxon>Dikarya</taxon>
        <taxon>Ascomycota</taxon>
        <taxon>Pezizomycotina</taxon>
        <taxon>Eurotiomycetes</taxon>
        <taxon>Chaetothyriomycetidae</taxon>
        <taxon>Chaetothyriales</taxon>
        <taxon>Herpotrichiellaceae</taxon>
        <taxon>Exophiala</taxon>
    </lineage>
</organism>
<dbReference type="SUPFAM" id="SSF57701">
    <property type="entry name" value="Zn2/Cys6 DNA-binding domain"/>
    <property type="match status" value="1"/>
</dbReference>
<dbReference type="GO" id="GO:0000981">
    <property type="term" value="F:DNA-binding transcription factor activity, RNA polymerase II-specific"/>
    <property type="evidence" value="ECO:0007669"/>
    <property type="project" value="InterPro"/>
</dbReference>
<keyword evidence="4" id="KW-0539">Nucleus</keyword>
<dbReference type="InterPro" id="IPR053175">
    <property type="entry name" value="DHMBA_Reg_Transcription_Factor"/>
</dbReference>
<evidence type="ECO:0000256" key="5">
    <source>
        <dbReference type="SAM" id="MobiDB-lite"/>
    </source>
</evidence>
<dbReference type="Gene3D" id="4.10.240.10">
    <property type="entry name" value="Zn(2)-C6 fungal-type DNA-binding domain"/>
    <property type="match status" value="1"/>
</dbReference>
<sequence length="509" mass="56945">MVYHGVSRGCETCKQRRKKCDEARPVCNRCRKANRTCRGYKDETDLIFRHHRHGLDHFRDHSDSQDEQGPPSDDPKTHIPSVAHYTTADWRNATFEREAREQFLLDYSVISSDRSLSRGYLEGLRQLLVYCGPSSELSQAVTIVSFASYANKHSRPEISAEAKYLYFQLLQSFQRTISNVATSNIVEPLLTAVLLGLYEIISTTEAYPSAHSAHSKGVSAILTSEHSPFDIFAGAKLFQMSNPLRLDPARLENSRNHGILCAPLLADSVQSLDSIMVRTRPIAARMQQLIKSPTDMTAEELGQLREDMILLVRDYAQWAENQPPEWSPKLIGTMNQSQARSAGTIYWPGRLESYFDLYVAGIWNCYRKSRLLFLDQVIRCELQFPEPDRKLTVGRLYSEVQTLAADLAASVHFHLTGSAEMPPSSPHGVITPGKSVGGLLILHPLTVSSTLSVVSPEMQTHFRNCLAWIGDNMGIGQATLLAKNPGGLPYNFIKDGHVLVWAGMLVSQI</sequence>
<dbReference type="Pfam" id="PF00172">
    <property type="entry name" value="Zn_clus"/>
    <property type="match status" value="1"/>
</dbReference>
<dbReference type="PANTHER" id="PTHR38791">
    <property type="entry name" value="ZN(II)2CYS6 TRANSCRIPTION FACTOR (EUROFUNG)-RELATED-RELATED"/>
    <property type="match status" value="1"/>
</dbReference>
<dbReference type="SMART" id="SM00066">
    <property type="entry name" value="GAL4"/>
    <property type="match status" value="1"/>
</dbReference>
<dbReference type="RefSeq" id="XP_013321518.1">
    <property type="nucleotide sequence ID" value="XM_013466064.1"/>
</dbReference>
<feature type="domain" description="Zn(2)-C6 fungal-type" evidence="6">
    <location>
        <begin position="9"/>
        <end position="37"/>
    </location>
</feature>